<keyword evidence="3" id="KW-1185">Reference proteome</keyword>
<comment type="caution">
    <text evidence="2">The sequence shown here is derived from an EMBL/GenBank/DDBJ whole genome shotgun (WGS) entry which is preliminary data.</text>
</comment>
<proteinExistence type="predicted"/>
<sequence>MKIRIFFLLLAFIALSNSAFAQEKWYPIYFGIYNSGDVNFIAIGSNFEKKHFGELRLTSGNRSNFDLTAEGIFYRNLIQKENLNFHLGAMVGVSEHDNRAVAHFGLPVGLTLKPFPSDRNFTFLIEAMPNTYDYRVNFRGSLGIRYRLDFK</sequence>
<protein>
    <recommendedName>
        <fullName evidence="4">Outer membrane protein beta-barrel domain-containing protein</fullName>
    </recommendedName>
</protein>
<reference evidence="2 3" key="1">
    <citation type="journal article" date="2020" name="Syst. Appl. Microbiol.">
        <title>Arthrospiribacter ruber gen. nov., sp. nov., a novel bacterium isolated from Arthrospira cultures.</title>
        <authorList>
            <person name="Waleron M."/>
            <person name="Misztak A."/>
            <person name="Waleron M.M."/>
            <person name="Furmaniak M."/>
            <person name="Mrozik A."/>
            <person name="Waleron K."/>
        </authorList>
    </citation>
    <scope>NUCLEOTIDE SEQUENCE [LARGE SCALE GENOMIC DNA]</scope>
    <source>
        <strain evidence="2 3">DPMB0001</strain>
    </source>
</reference>
<dbReference type="AlphaFoldDB" id="A0A951J1Q8"/>
<evidence type="ECO:0000313" key="2">
    <source>
        <dbReference type="EMBL" id="MBW3470224.1"/>
    </source>
</evidence>
<accession>A0A951J1Q8</accession>
<dbReference type="Proteomes" id="UP000727490">
    <property type="component" value="Unassembled WGS sequence"/>
</dbReference>
<name>A0A951J1Q8_9BACT</name>
<evidence type="ECO:0008006" key="4">
    <source>
        <dbReference type="Google" id="ProtNLM"/>
    </source>
</evidence>
<evidence type="ECO:0000313" key="3">
    <source>
        <dbReference type="Proteomes" id="UP000727490"/>
    </source>
</evidence>
<dbReference type="RefSeq" id="WP_219293903.1">
    <property type="nucleotide sequence ID" value="NZ_RPHB01000012.1"/>
</dbReference>
<evidence type="ECO:0000256" key="1">
    <source>
        <dbReference type="SAM" id="SignalP"/>
    </source>
</evidence>
<feature type="signal peptide" evidence="1">
    <location>
        <begin position="1"/>
        <end position="21"/>
    </location>
</feature>
<gene>
    <name evidence="2" type="ORF">EGN73_20765</name>
</gene>
<keyword evidence="1" id="KW-0732">Signal</keyword>
<feature type="chain" id="PRO_5037509722" description="Outer membrane protein beta-barrel domain-containing protein" evidence="1">
    <location>
        <begin position="22"/>
        <end position="151"/>
    </location>
</feature>
<dbReference type="EMBL" id="RPHB01000012">
    <property type="protein sequence ID" value="MBW3470224.1"/>
    <property type="molecule type" value="Genomic_DNA"/>
</dbReference>
<organism evidence="2 3">
    <name type="scientific">Arthrospiribacter ruber</name>
    <dbReference type="NCBI Taxonomy" id="2487934"/>
    <lineage>
        <taxon>Bacteria</taxon>
        <taxon>Pseudomonadati</taxon>
        <taxon>Bacteroidota</taxon>
        <taxon>Cytophagia</taxon>
        <taxon>Cytophagales</taxon>
        <taxon>Cyclobacteriaceae</taxon>
        <taxon>Arthrospiribacter</taxon>
    </lineage>
</organism>